<keyword evidence="1" id="KW-0175">Coiled coil</keyword>
<accession>S0B1G6</accession>
<proteinExistence type="evidence at transcript level"/>
<dbReference type="EMBL" id="AK422572">
    <property type="protein sequence ID" value="BAN41039.1"/>
    <property type="molecule type" value="mRNA"/>
</dbReference>
<name>S0B1G6_ENTIV</name>
<dbReference type="AlphaFoldDB" id="S0B1G6"/>
<feature type="coiled-coil region" evidence="1">
    <location>
        <begin position="76"/>
        <end position="103"/>
    </location>
</feature>
<reference evidence="3" key="1">
    <citation type="submission" date="2012-06" db="EMBL/GenBank/DDBJ databases">
        <title>Short 5' UTR of Entamoeba genes.</title>
        <authorList>
            <person name="Hiranuka K."/>
            <person name="Kumagai M."/>
            <person name="Wakaguri H."/>
            <person name="Suzuki Y."/>
            <person name="Sugano S."/>
            <person name="Watanabe J."/>
            <person name="Makioka A."/>
        </authorList>
    </citation>
    <scope>NUCLEOTIDE SEQUENCE</scope>
    <source>
        <strain evidence="3">IP1</strain>
    </source>
</reference>
<evidence type="ECO:0000313" key="3">
    <source>
        <dbReference type="EMBL" id="BAN41039.1"/>
    </source>
</evidence>
<keyword evidence="2" id="KW-0732">Signal</keyword>
<feature type="chain" id="PRO_5012949234" evidence="2">
    <location>
        <begin position="16"/>
        <end position="273"/>
    </location>
</feature>
<protein>
    <submittedName>
        <fullName evidence="3">Uncharacterized protein</fullName>
    </submittedName>
</protein>
<dbReference type="VEuPathDB" id="AmoebaDB:EIN_081670"/>
<feature type="signal peptide" evidence="2">
    <location>
        <begin position="1"/>
        <end position="15"/>
    </location>
</feature>
<evidence type="ECO:0000256" key="1">
    <source>
        <dbReference type="SAM" id="Coils"/>
    </source>
</evidence>
<sequence>MKGLLIVLLSLSVLADESYYHFRHGCIMHKRMIKVQKNTKILEDRLEKIKQVERRIMHELDLNYEDTKMATKRKDKILLQKTIDTLQKQLRKARQTKLEILRALRKQADSLTGVERGRIIRKNRLEQYVDYHGTNIAKEYQTANHKVYQLEEKYALETAKKAAEIAANIIFAKEKSLPKDKQRDQTKLKKYIKKHAKKAYLKAFRIVQRFIEKETLRGLSIKRVEENVKIHTEELLNEMKVGEKMLLHQIKITEKLEGKAEKKAEKKEEQKSN</sequence>
<evidence type="ECO:0000256" key="2">
    <source>
        <dbReference type="SAM" id="SignalP"/>
    </source>
</evidence>
<organism evidence="3">
    <name type="scientific">Entamoeba invadens</name>
    <dbReference type="NCBI Taxonomy" id="33085"/>
    <lineage>
        <taxon>Eukaryota</taxon>
        <taxon>Amoebozoa</taxon>
        <taxon>Evosea</taxon>
        <taxon>Archamoebae</taxon>
        <taxon>Mastigamoebida</taxon>
        <taxon>Entamoebidae</taxon>
        <taxon>Entamoeba</taxon>
    </lineage>
</organism>